<dbReference type="SUPFAM" id="SSF101898">
    <property type="entry name" value="NHL repeat"/>
    <property type="match status" value="1"/>
</dbReference>
<dbReference type="Proteomes" id="UP000243784">
    <property type="component" value="Chromosome"/>
</dbReference>
<gene>
    <name evidence="2" type="ORF">A4Z71_00215</name>
</gene>
<feature type="chain" id="PRO_5009111744" description="Right handed beta helix domain-containing protein" evidence="1">
    <location>
        <begin position="25"/>
        <end position="1062"/>
    </location>
</feature>
<evidence type="ECO:0000313" key="3">
    <source>
        <dbReference type="Proteomes" id="UP000243784"/>
    </source>
</evidence>
<proteinExistence type="predicted"/>
<dbReference type="SUPFAM" id="SSF51126">
    <property type="entry name" value="Pectin lyase-like"/>
    <property type="match status" value="1"/>
</dbReference>
<dbReference type="KEGG" id="rpla:A4Z71_00215"/>
<keyword evidence="1" id="KW-0732">Signal</keyword>
<dbReference type="EMBL" id="CP015208">
    <property type="protein sequence ID" value="AOY55485.1"/>
    <property type="molecule type" value="Genomic_DNA"/>
</dbReference>
<dbReference type="AlphaFoldDB" id="A0A1D9DXF7"/>
<evidence type="ECO:0000256" key="1">
    <source>
        <dbReference type="SAM" id="SignalP"/>
    </source>
</evidence>
<dbReference type="InterPro" id="IPR011050">
    <property type="entry name" value="Pectin_lyase_fold/virulence"/>
</dbReference>
<feature type="signal peptide" evidence="1">
    <location>
        <begin position="1"/>
        <end position="24"/>
    </location>
</feature>
<evidence type="ECO:0000313" key="2">
    <source>
        <dbReference type="EMBL" id="AOY55485.1"/>
    </source>
</evidence>
<dbReference type="OrthoDB" id="9812926at2"/>
<organism evidence="2 3">
    <name type="scientific">Candidatus Rhodoluna planktonica</name>
    <dbReference type="NCBI Taxonomy" id="535712"/>
    <lineage>
        <taxon>Bacteria</taxon>
        <taxon>Bacillati</taxon>
        <taxon>Actinomycetota</taxon>
        <taxon>Actinomycetes</taxon>
        <taxon>Micrococcales</taxon>
        <taxon>Microbacteriaceae</taxon>
        <taxon>Luna cluster</taxon>
        <taxon>Luna-1 subcluster</taxon>
        <taxon>Rhodoluna</taxon>
    </lineage>
</organism>
<dbReference type="RefSeq" id="WP_070954002.1">
    <property type="nucleotide sequence ID" value="NZ_CP015208.1"/>
</dbReference>
<sequence length="1062" mass="112024">MKKLWGIVLVVALSVLNFSAPAQAVDVVRYYIATEGTASGSSGGSCESPSFVGNGEGPIQAALDLAASSNDESQSYTDVGFNQNVTYTEIILCAGTWHLTETLNVDANVIIKGAGYAATKIDGGNQVRIMNIGSFDPAQFGLTWADVQANPAVLRDRASFAARVQIQDLTLQNGSANSAANEADRVGGAVRILGRDSAHFKNVYFSGNEAWRGAAVYAVGGGGDNFEQVDNSPAGDLIIESSAFSQNIISGGEGRGAVIMAIRYQRDLIGAQIVNSSFYKNVAETTLNFTFTNGRSIGNSFVDNKTNDTPDLAGGGTIVVRGNVLAQNNSTLLCNDQLQMGSDSLSTGACGAADNQTTNATYAEIAPLDLYPADEIPVQRFALASITRNNWPVASNCPTLDALAQARPTTGSCDSGPIQQPDALSAAPELVATAEFSQDGEIAYVTTPPSSGVSSKVTYSSVSSICRVDAASGNVTAHVNGICNVDWAVFTDINHLANQGSTRLVFTVFDRNGGSPGTYLVEHFQGTTYFITTSGIIDRLLPNGEYEAAWKTLQPRDEWAGNTWSSAIDSNGTLYVAYWYGRIATITPEGVVEESAYTSHGIGDIATFGISPNDELYVATCDAANGDDQVFKLSADNVPTKVADLPAGSCASIMAFDTDSNIYLAEWYSSGLLKVSPDGTVTEQPEATGGWTQQLTVDEKGDVYSGTHEAQKIVKLSKNGEFDDAWLTLPNGCKPAGVASNGREGLYVVCNNTKQILEIDTVTKSVIEKTTPQFDTGWFSNARYANNKLFFGSEFGYNGLVAFNKAEQSNISVSSEVNVAETRATLTATGGTGTGSIVYESVTPASCEVAADGTVTALTQAVCKIKASKRGDLNYFPKYSAEYTVSFAAAPAPAPALAPLKNVQTPLSATKVAASIGSKVQLLLNGGSGEGKVVYRNLTPSVCQVDFVGMVTTKASGECQVEVKKAATEKFESATAILSVSVLPLSTKALEHPALLTTREFGRLSTEQIRSLSPEAIGQIRPIVLAGQKVAKLKLLTPAQRKALTKEQLSKLTSAQRKAVGR</sequence>
<evidence type="ECO:0008006" key="4">
    <source>
        <dbReference type="Google" id="ProtNLM"/>
    </source>
</evidence>
<protein>
    <recommendedName>
        <fullName evidence="4">Right handed beta helix domain-containing protein</fullName>
    </recommendedName>
</protein>
<dbReference type="Gene3D" id="2.120.10.30">
    <property type="entry name" value="TolB, C-terminal domain"/>
    <property type="match status" value="1"/>
</dbReference>
<name>A0A1D9DXF7_9MICO</name>
<keyword evidence="3" id="KW-1185">Reference proteome</keyword>
<reference evidence="2 3" key="1">
    <citation type="journal article" date="2016" name="Biochim. Biophys. Acta">
        <title>Photochemical characterization of actinorhodopsin and its functional existence in the natural host.</title>
        <authorList>
            <person name="Nakamura S."/>
            <person name="Kikukawa T."/>
            <person name="Tamogami J."/>
            <person name="Kamiya M."/>
            <person name="Aizawa T."/>
            <person name="Hahn M.W."/>
            <person name="Ihara K."/>
            <person name="Kamo N."/>
            <person name="Demura M."/>
        </authorList>
    </citation>
    <scope>NUCLEOTIDE SEQUENCE [LARGE SCALE GENOMIC DNA]</scope>
    <source>
        <strain evidence="2 3">MWH-Dar1</strain>
    </source>
</reference>
<dbReference type="STRING" id="535712.A4Z71_00215"/>
<dbReference type="InterPro" id="IPR011042">
    <property type="entry name" value="6-blade_b-propeller_TolB-like"/>
</dbReference>
<accession>A0A1D9DXF7</accession>